<dbReference type="Proteomes" id="UP000296468">
    <property type="component" value="Chromosome"/>
</dbReference>
<evidence type="ECO:0000313" key="13">
    <source>
        <dbReference type="Proteomes" id="UP000296468"/>
    </source>
</evidence>
<dbReference type="PROSITE" id="PS51012">
    <property type="entry name" value="ABC_TM2"/>
    <property type="match status" value="1"/>
</dbReference>
<dbReference type="EMBL" id="CP123771">
    <property type="protein sequence ID" value="WGO95065.1"/>
    <property type="molecule type" value="Genomic_DNA"/>
</dbReference>
<evidence type="ECO:0000256" key="6">
    <source>
        <dbReference type="ARBA" id="ARBA00022692"/>
    </source>
</evidence>
<feature type="transmembrane region" description="Helical" evidence="9">
    <location>
        <begin position="254"/>
        <end position="275"/>
    </location>
</feature>
<reference evidence="11" key="3">
    <citation type="submission" date="2019-01" db="EMBL/GenBank/DDBJ databases">
        <authorList>
            <person name="Zhang L."/>
        </authorList>
    </citation>
    <scope>NUCLEOTIDE SEQUENCE</scope>
    <source>
        <strain evidence="11">11K1</strain>
    </source>
</reference>
<comment type="caution">
    <text evidence="9">Lacks conserved residue(s) required for the propagation of feature annotation.</text>
</comment>
<evidence type="ECO:0000256" key="8">
    <source>
        <dbReference type="ARBA" id="ARBA00023136"/>
    </source>
</evidence>
<dbReference type="PANTHER" id="PTHR30413:SF8">
    <property type="entry name" value="TRANSPORT PERMEASE PROTEIN"/>
    <property type="match status" value="1"/>
</dbReference>
<accession>A0A4P7PDW5</accession>
<evidence type="ECO:0000313" key="14">
    <source>
        <dbReference type="Proteomes" id="UP001227386"/>
    </source>
</evidence>
<evidence type="ECO:0000256" key="9">
    <source>
        <dbReference type="RuleBase" id="RU361157"/>
    </source>
</evidence>
<gene>
    <name evidence="11" type="ORF">EPZ47_08450</name>
    <name evidence="12" type="ORF">QCD61_08270</name>
</gene>
<evidence type="ECO:0000256" key="5">
    <source>
        <dbReference type="ARBA" id="ARBA00022519"/>
    </source>
</evidence>
<organism evidence="11 13">
    <name type="scientific">Pseudomonas viciae</name>
    <dbReference type="NCBI Taxonomy" id="2505979"/>
    <lineage>
        <taxon>Bacteria</taxon>
        <taxon>Pseudomonadati</taxon>
        <taxon>Pseudomonadota</taxon>
        <taxon>Gammaproteobacteria</taxon>
        <taxon>Pseudomonadales</taxon>
        <taxon>Pseudomonadaceae</taxon>
        <taxon>Pseudomonas</taxon>
    </lineage>
</organism>
<comment type="subcellular location">
    <subcellularLocation>
        <location evidence="1 9">Cell inner membrane</location>
        <topology evidence="1 9">Multi-pass membrane protein</topology>
    </subcellularLocation>
</comment>
<dbReference type="PANTHER" id="PTHR30413">
    <property type="entry name" value="INNER MEMBRANE TRANSPORT PERMEASE"/>
    <property type="match status" value="1"/>
</dbReference>
<comment type="similarity">
    <text evidence="2 9">Belongs to the ABC-2 integral membrane protein family.</text>
</comment>
<keyword evidence="6 9" id="KW-0812">Transmembrane</keyword>
<dbReference type="Proteomes" id="UP001227386">
    <property type="component" value="Chromosome"/>
</dbReference>
<dbReference type="GO" id="GO:0043190">
    <property type="term" value="C:ATP-binding cassette (ABC) transporter complex"/>
    <property type="evidence" value="ECO:0007669"/>
    <property type="project" value="InterPro"/>
</dbReference>
<sequence length="283" mass="31319">MSNDGKNRPALKETVVNNNSQFNLLALLKNLWDFRLLLWVFCKRDLKGRYTQTIFGLGWVILTPLITVGVFVIVFGVMVKVPTDGLPTIMFYLVAVIPWYAFMNVLNPSVQMIEGNAGLISKVYFPRLLIGGSYAVGAAVDFLIAYTLLITPFAIGYGVWTPQLLLVMPLLLACTLMTGLGVGLMLAPLNAKYRDVKHLVPLALQLFYYSTPAIYPVSAVPSWAKPWYAVNPLSLVITGYRDAMQGHWPAQSTLLTLIAIAIVCFSAGVLVFQHFDKNVVDTL</sequence>
<dbReference type="GO" id="GO:0015920">
    <property type="term" value="P:lipopolysaccharide transport"/>
    <property type="evidence" value="ECO:0007669"/>
    <property type="project" value="TreeGrafter"/>
</dbReference>
<proteinExistence type="inferred from homology"/>
<evidence type="ECO:0000313" key="11">
    <source>
        <dbReference type="EMBL" id="QBZ88739.1"/>
    </source>
</evidence>
<reference evidence="11 13" key="2">
    <citation type="journal article" date="2019" name="Front. Microbiol.">
        <title>In silico and Genetic Analyses of Cyclic Lipopeptide Synthetic Gene Clusters in Pseudomonas sp. 11K1.</title>
        <authorList>
            <person name="Zhao H."/>
            <person name="Liu Y.P."/>
            <person name="Zhang L.Q."/>
        </authorList>
    </citation>
    <scope>NUCLEOTIDE SEQUENCE [LARGE SCALE GENOMIC DNA]</scope>
    <source>
        <strain evidence="11 13">11K1</strain>
    </source>
</reference>
<dbReference type="AlphaFoldDB" id="A0A4P7PDW5"/>
<dbReference type="GO" id="GO:0140359">
    <property type="term" value="F:ABC-type transporter activity"/>
    <property type="evidence" value="ECO:0007669"/>
    <property type="project" value="InterPro"/>
</dbReference>
<dbReference type="OrthoDB" id="9786910at2"/>
<dbReference type="RefSeq" id="WP_135844364.1">
    <property type="nucleotide sequence ID" value="NZ_CP035088.1"/>
</dbReference>
<dbReference type="InterPro" id="IPR013525">
    <property type="entry name" value="ABC2_TM"/>
</dbReference>
<keyword evidence="7 9" id="KW-1133">Transmembrane helix</keyword>
<dbReference type="KEGG" id="pvk:EPZ47_08450"/>
<reference evidence="12 14" key="1">
    <citation type="journal article" date="2012" name="Appl. Soil Ecol.">
        <title>Isolation and characterization of new plant growth-promoting bacterial endophytes.</title>
        <authorList>
            <person name="Rashid S."/>
            <person name="Charles T.C."/>
            <person name="Glick B.R."/>
        </authorList>
    </citation>
    <scope>NUCLEOTIDE SEQUENCE [LARGE SCALE GENOMIC DNA]</scope>
    <source>
        <strain evidence="12 14">YsS1</strain>
    </source>
</reference>
<evidence type="ECO:0000256" key="2">
    <source>
        <dbReference type="ARBA" id="ARBA00007783"/>
    </source>
</evidence>
<keyword evidence="5" id="KW-0997">Cell inner membrane</keyword>
<reference evidence="12" key="4">
    <citation type="submission" date="2023-04" db="EMBL/GenBank/DDBJ databases">
        <authorList>
            <person name="Charles T.C."/>
            <person name="Cheng J."/>
            <person name="Lynch M."/>
            <person name="Van Dyk A."/>
        </authorList>
    </citation>
    <scope>NUCLEOTIDE SEQUENCE</scope>
    <source>
        <strain evidence="12">YsS1</strain>
    </source>
</reference>
<protein>
    <recommendedName>
        <fullName evidence="9">Transport permease protein</fullName>
    </recommendedName>
</protein>
<keyword evidence="8 9" id="KW-0472">Membrane</keyword>
<feature type="transmembrane region" description="Helical" evidence="9">
    <location>
        <begin position="128"/>
        <end position="160"/>
    </location>
</feature>
<dbReference type="InterPro" id="IPR000412">
    <property type="entry name" value="ABC_2_transport"/>
</dbReference>
<feature type="transmembrane region" description="Helical" evidence="9">
    <location>
        <begin position="89"/>
        <end position="107"/>
    </location>
</feature>
<evidence type="ECO:0000313" key="12">
    <source>
        <dbReference type="EMBL" id="WGO95065.1"/>
    </source>
</evidence>
<keyword evidence="4 9" id="KW-1003">Cell membrane</keyword>
<keyword evidence="14" id="KW-1185">Reference proteome</keyword>
<evidence type="ECO:0000256" key="4">
    <source>
        <dbReference type="ARBA" id="ARBA00022475"/>
    </source>
</evidence>
<feature type="transmembrane region" description="Helical" evidence="9">
    <location>
        <begin position="54"/>
        <end position="77"/>
    </location>
</feature>
<dbReference type="InterPro" id="IPR047817">
    <property type="entry name" value="ABC2_TM_bact-type"/>
</dbReference>
<feature type="transmembrane region" description="Helical" evidence="9">
    <location>
        <begin position="166"/>
        <end position="187"/>
    </location>
</feature>
<dbReference type="EMBL" id="CP035088">
    <property type="protein sequence ID" value="QBZ88739.1"/>
    <property type="molecule type" value="Genomic_DNA"/>
</dbReference>
<evidence type="ECO:0000256" key="3">
    <source>
        <dbReference type="ARBA" id="ARBA00022448"/>
    </source>
</evidence>
<evidence type="ECO:0000256" key="7">
    <source>
        <dbReference type="ARBA" id="ARBA00022989"/>
    </source>
</evidence>
<dbReference type="PIRSF" id="PIRSF006648">
    <property type="entry name" value="DrrB"/>
    <property type="match status" value="1"/>
</dbReference>
<feature type="domain" description="ABC transmembrane type-2" evidence="10">
    <location>
        <begin position="55"/>
        <end position="275"/>
    </location>
</feature>
<dbReference type="Pfam" id="PF01061">
    <property type="entry name" value="ABC2_membrane"/>
    <property type="match status" value="1"/>
</dbReference>
<evidence type="ECO:0000256" key="1">
    <source>
        <dbReference type="ARBA" id="ARBA00004429"/>
    </source>
</evidence>
<keyword evidence="3 9" id="KW-0813">Transport</keyword>
<evidence type="ECO:0000259" key="10">
    <source>
        <dbReference type="PROSITE" id="PS51012"/>
    </source>
</evidence>
<name>A0A4P7PDW5_9PSED</name>